<protein>
    <submittedName>
        <fullName evidence="2">Porin family protein</fullName>
    </submittedName>
</protein>
<accession>A0A5C8KFX3</accession>
<evidence type="ECO:0000256" key="1">
    <source>
        <dbReference type="SAM" id="SignalP"/>
    </source>
</evidence>
<organism evidence="2 3">
    <name type="scientific">Pontibacter qinzhouensis</name>
    <dbReference type="NCBI Taxonomy" id="2603253"/>
    <lineage>
        <taxon>Bacteria</taxon>
        <taxon>Pseudomonadati</taxon>
        <taxon>Bacteroidota</taxon>
        <taxon>Cytophagia</taxon>
        <taxon>Cytophagales</taxon>
        <taxon>Hymenobacteraceae</taxon>
        <taxon>Pontibacter</taxon>
    </lineage>
</organism>
<evidence type="ECO:0000313" key="2">
    <source>
        <dbReference type="EMBL" id="TXK52664.1"/>
    </source>
</evidence>
<name>A0A5C8KFX3_9BACT</name>
<feature type="signal peptide" evidence="1">
    <location>
        <begin position="1"/>
        <end position="19"/>
    </location>
</feature>
<comment type="caution">
    <text evidence="2">The sequence shown here is derived from an EMBL/GenBank/DDBJ whole genome shotgun (WGS) entry which is preliminary data.</text>
</comment>
<dbReference type="OrthoDB" id="1001536at2"/>
<feature type="chain" id="PRO_5022741046" evidence="1">
    <location>
        <begin position="20"/>
        <end position="208"/>
    </location>
</feature>
<sequence length="208" mass="23423">MKKTVLALMLLLIAFYSEAQNREVITVTSNERRVWVGAQIGLNAFTLTEDPNFRDSSLGLGWQLGVFARIGTERFYLQPGVEYMSNTISNVDRALGVNVVATDDIGLRYLRFPVMAGYVVRNAFSRDPHLRLLAGPSLEYNIGVSQNNVAITRRQIRNAQFAINAGLGFDLWILNFDVLYHHNLMTTLNFDNAEGKRRGFSVSTGLRF</sequence>
<keyword evidence="3" id="KW-1185">Reference proteome</keyword>
<reference evidence="2 3" key="1">
    <citation type="submission" date="2019-08" db="EMBL/GenBank/DDBJ databases">
        <authorList>
            <person name="Shi S."/>
        </authorList>
    </citation>
    <scope>NUCLEOTIDE SEQUENCE [LARGE SCALE GENOMIC DNA]</scope>
    <source>
        <strain evidence="2 3">GY10130</strain>
    </source>
</reference>
<dbReference type="EMBL" id="VRTY01000002">
    <property type="protein sequence ID" value="TXK52664.1"/>
    <property type="molecule type" value="Genomic_DNA"/>
</dbReference>
<dbReference type="Proteomes" id="UP000321926">
    <property type="component" value="Unassembled WGS sequence"/>
</dbReference>
<gene>
    <name evidence="2" type="ORF">FVR03_00990</name>
</gene>
<dbReference type="AlphaFoldDB" id="A0A5C8KFX3"/>
<keyword evidence="1" id="KW-0732">Signal</keyword>
<dbReference type="RefSeq" id="WP_147919890.1">
    <property type="nucleotide sequence ID" value="NZ_VRTY01000002.1"/>
</dbReference>
<evidence type="ECO:0000313" key="3">
    <source>
        <dbReference type="Proteomes" id="UP000321926"/>
    </source>
</evidence>
<proteinExistence type="predicted"/>